<dbReference type="PANTHER" id="PTHR35516:SF11">
    <property type="entry name" value="CYTOCHROME B6-F COMPLEX SUBUNIT 5"/>
    <property type="match status" value="1"/>
</dbReference>
<dbReference type="PANTHER" id="PTHR35516">
    <property type="entry name" value="CYTOCHROME B6-F COMPLEX SUBUNIT 5"/>
    <property type="match status" value="1"/>
</dbReference>
<proteinExistence type="predicted"/>
<evidence type="ECO:0000313" key="3">
    <source>
        <dbReference type="Proteomes" id="UP000002051"/>
    </source>
</evidence>
<protein>
    <submittedName>
        <fullName evidence="1 2">Uncharacterized protein</fullName>
    </submittedName>
</protein>
<keyword evidence="3" id="KW-1185">Reference proteome</keyword>
<dbReference type="EnsemblPlants" id="AES67104">
    <property type="protein sequence ID" value="AES67104"/>
    <property type="gene ID" value="MTR_2g086830"/>
</dbReference>
<evidence type="ECO:0000313" key="1">
    <source>
        <dbReference type="EMBL" id="AES67104.1"/>
    </source>
</evidence>
<dbReference type="Proteomes" id="UP000002051">
    <property type="component" value="Chromosome 2"/>
</dbReference>
<name>G7IHG6_MEDTR</name>
<accession>G7IHG6</accession>
<evidence type="ECO:0000313" key="2">
    <source>
        <dbReference type="EnsemblPlants" id="AES67104"/>
    </source>
</evidence>
<dbReference type="AlphaFoldDB" id="G7IHG6"/>
<dbReference type="PaxDb" id="3880-AES67104"/>
<gene>
    <name evidence="1" type="ordered locus">MTR_2g086830</name>
</gene>
<reference evidence="1 3" key="1">
    <citation type="journal article" date="2011" name="Nature">
        <title>The Medicago genome provides insight into the evolution of rhizobial symbioses.</title>
        <authorList>
            <person name="Young N.D."/>
            <person name="Debelle F."/>
            <person name="Oldroyd G.E."/>
            <person name="Geurts R."/>
            <person name="Cannon S.B."/>
            <person name="Udvardi M.K."/>
            <person name="Benedito V.A."/>
            <person name="Mayer K.F."/>
            <person name="Gouzy J."/>
            <person name="Schoof H."/>
            <person name="Van de Peer Y."/>
            <person name="Proost S."/>
            <person name="Cook D.R."/>
            <person name="Meyers B.C."/>
            <person name="Spannagl M."/>
            <person name="Cheung F."/>
            <person name="De Mita S."/>
            <person name="Krishnakumar V."/>
            <person name="Gundlach H."/>
            <person name="Zhou S."/>
            <person name="Mudge J."/>
            <person name="Bharti A.K."/>
            <person name="Murray J.D."/>
            <person name="Naoumkina M.A."/>
            <person name="Rosen B."/>
            <person name="Silverstein K.A."/>
            <person name="Tang H."/>
            <person name="Rombauts S."/>
            <person name="Zhao P.X."/>
            <person name="Zhou P."/>
            <person name="Barbe V."/>
            <person name="Bardou P."/>
            <person name="Bechner M."/>
            <person name="Bellec A."/>
            <person name="Berger A."/>
            <person name="Berges H."/>
            <person name="Bidwell S."/>
            <person name="Bisseling T."/>
            <person name="Choisne N."/>
            <person name="Couloux A."/>
            <person name="Denny R."/>
            <person name="Deshpande S."/>
            <person name="Dai X."/>
            <person name="Doyle J.J."/>
            <person name="Dudez A.M."/>
            <person name="Farmer A.D."/>
            <person name="Fouteau S."/>
            <person name="Franken C."/>
            <person name="Gibelin C."/>
            <person name="Gish J."/>
            <person name="Goldstein S."/>
            <person name="Gonzalez A.J."/>
            <person name="Green P.J."/>
            <person name="Hallab A."/>
            <person name="Hartog M."/>
            <person name="Hua A."/>
            <person name="Humphray S.J."/>
            <person name="Jeong D.H."/>
            <person name="Jing Y."/>
            <person name="Jocker A."/>
            <person name="Kenton S.M."/>
            <person name="Kim D.J."/>
            <person name="Klee K."/>
            <person name="Lai H."/>
            <person name="Lang C."/>
            <person name="Lin S."/>
            <person name="Macmil S.L."/>
            <person name="Magdelenat G."/>
            <person name="Matthews L."/>
            <person name="McCorrison J."/>
            <person name="Monaghan E.L."/>
            <person name="Mun J.H."/>
            <person name="Najar F.Z."/>
            <person name="Nicholson C."/>
            <person name="Noirot C."/>
            <person name="O'Bleness M."/>
            <person name="Paule C.R."/>
            <person name="Poulain J."/>
            <person name="Prion F."/>
            <person name="Qin B."/>
            <person name="Qu C."/>
            <person name="Retzel E.F."/>
            <person name="Riddle C."/>
            <person name="Sallet E."/>
            <person name="Samain S."/>
            <person name="Samson N."/>
            <person name="Sanders I."/>
            <person name="Saurat O."/>
            <person name="Scarpelli C."/>
            <person name="Schiex T."/>
            <person name="Segurens B."/>
            <person name="Severin A.J."/>
            <person name="Sherrier D.J."/>
            <person name="Shi R."/>
            <person name="Sims S."/>
            <person name="Singer S.R."/>
            <person name="Sinharoy S."/>
            <person name="Sterck L."/>
            <person name="Viollet A."/>
            <person name="Wang B.B."/>
            <person name="Wang K."/>
            <person name="Wang M."/>
            <person name="Wang X."/>
            <person name="Warfsmann J."/>
            <person name="Weissenbach J."/>
            <person name="White D.D."/>
            <person name="White J.D."/>
            <person name="Wiley G.B."/>
            <person name="Wincker P."/>
            <person name="Xing Y."/>
            <person name="Yang L."/>
            <person name="Yao Z."/>
            <person name="Ying F."/>
            <person name="Zhai J."/>
            <person name="Zhou L."/>
            <person name="Zuber A."/>
            <person name="Denarie J."/>
            <person name="Dixon R.A."/>
            <person name="May G.D."/>
            <person name="Schwartz D.C."/>
            <person name="Rogers J."/>
            <person name="Quetier F."/>
            <person name="Town C.D."/>
            <person name="Roe B.A."/>
        </authorList>
    </citation>
    <scope>NUCLEOTIDE SEQUENCE [LARGE SCALE GENOMIC DNA]</scope>
    <source>
        <strain evidence="1">A17</strain>
        <strain evidence="2 3">cv. Jemalong A17</strain>
    </source>
</reference>
<sequence>MGEFSLEDTRHKRVHGEFRRFNRIRGTWSTTIGAEADFVQLSYDPSMKFHVYVVLIHDIKELIAQANVIVCHTLHERNQCPDFMVKLGASSNIEFLLYGSPLNDLLHLLKIDANETFFSRERKERLRRGREGKGGKGERRENLPLVWELKNDHARHTWIWIYPMKSKFESGQLLQHFVSLVKTQYSTTIKNCPSYYASVCIIHLTSYIEAVSKTQ</sequence>
<dbReference type="EMBL" id="CM001218">
    <property type="protein sequence ID" value="AES67104.1"/>
    <property type="molecule type" value="Genomic_DNA"/>
</dbReference>
<dbReference type="HOGENOM" id="CLU_1284972_0_0_1"/>
<reference evidence="1 3" key="2">
    <citation type="journal article" date="2014" name="BMC Genomics">
        <title>An improved genome release (version Mt4.0) for the model legume Medicago truncatula.</title>
        <authorList>
            <person name="Tang H."/>
            <person name="Krishnakumar V."/>
            <person name="Bidwell S."/>
            <person name="Rosen B."/>
            <person name="Chan A."/>
            <person name="Zhou S."/>
            <person name="Gentzbittel L."/>
            <person name="Childs K.L."/>
            <person name="Yandell M."/>
            <person name="Gundlach H."/>
            <person name="Mayer K.F."/>
            <person name="Schwartz D.C."/>
            <person name="Town C.D."/>
        </authorList>
    </citation>
    <scope>GENOME REANNOTATION</scope>
    <source>
        <strain evidence="2 3">cv. Jemalong A17</strain>
    </source>
</reference>
<reference evidence="2" key="3">
    <citation type="submission" date="2015-04" db="UniProtKB">
        <authorList>
            <consortium name="EnsemblPlants"/>
        </authorList>
    </citation>
    <scope>IDENTIFICATION</scope>
    <source>
        <strain evidence="2">cv. Jemalong A17</strain>
    </source>
</reference>
<organism evidence="1 3">
    <name type="scientific">Medicago truncatula</name>
    <name type="common">Barrel medic</name>
    <name type="synonym">Medicago tribuloides</name>
    <dbReference type="NCBI Taxonomy" id="3880"/>
    <lineage>
        <taxon>Eukaryota</taxon>
        <taxon>Viridiplantae</taxon>
        <taxon>Streptophyta</taxon>
        <taxon>Embryophyta</taxon>
        <taxon>Tracheophyta</taxon>
        <taxon>Spermatophyta</taxon>
        <taxon>Magnoliopsida</taxon>
        <taxon>eudicotyledons</taxon>
        <taxon>Gunneridae</taxon>
        <taxon>Pentapetalae</taxon>
        <taxon>rosids</taxon>
        <taxon>fabids</taxon>
        <taxon>Fabales</taxon>
        <taxon>Fabaceae</taxon>
        <taxon>Papilionoideae</taxon>
        <taxon>50 kb inversion clade</taxon>
        <taxon>NPAAA clade</taxon>
        <taxon>Hologalegina</taxon>
        <taxon>IRL clade</taxon>
        <taxon>Trifolieae</taxon>
        <taxon>Medicago</taxon>
    </lineage>
</organism>